<organism evidence="1 2">
    <name type="scientific">Rhodophyticola porphyridii</name>
    <dbReference type="NCBI Taxonomy" id="1852017"/>
    <lineage>
        <taxon>Bacteria</taxon>
        <taxon>Pseudomonadati</taxon>
        <taxon>Pseudomonadota</taxon>
        <taxon>Alphaproteobacteria</taxon>
        <taxon>Rhodobacterales</taxon>
        <taxon>Roseobacteraceae</taxon>
        <taxon>Rhodophyticola</taxon>
    </lineage>
</organism>
<gene>
    <name evidence="1" type="ORF">D9R08_18575</name>
</gene>
<dbReference type="Proteomes" id="UP000281343">
    <property type="component" value="Unassembled WGS sequence"/>
</dbReference>
<dbReference type="InterPro" id="IPR021466">
    <property type="entry name" value="Put_rhamnosyl_transferase"/>
</dbReference>
<dbReference type="AlphaFoldDB" id="A0A3L9Y0A4"/>
<dbReference type="EMBL" id="RCNT01000015">
    <property type="protein sequence ID" value="RMA40638.1"/>
    <property type="molecule type" value="Genomic_DNA"/>
</dbReference>
<accession>A0A3L9Y0A4</accession>
<name>A0A3L9Y0A4_9RHOB</name>
<reference evidence="1 2" key="1">
    <citation type="submission" date="2018-10" db="EMBL/GenBank/DDBJ databases">
        <authorList>
            <person name="Jung H.S."/>
            <person name="Jeon C.O."/>
        </authorList>
    </citation>
    <scope>NUCLEOTIDE SEQUENCE [LARGE SCALE GENOMIC DNA]</scope>
    <source>
        <strain evidence="1 2">MA-7-27</strain>
    </source>
</reference>
<sequence>MICCYCSGVSPGTGIALGSGPEAGSKDDMAGTISNQIVGVCRFSYLGDGGFKASNRSREEQAELLYAPDRMRERFVFFETICLPSLAAQTDKDFTLIALVGDTMPQRWRRRLKDLMTPFPFLQVCTLEAAGPLNSTRRAFKRGWDRQSDFITGFRIDDDDAVAVDYIEKTRATADRLLEIGWCDAENPVVIAYHRGIYWDLKDVENPFYDFREIQPLGLASAMITPVETQTNIFRWNHRRLAAYARCWLDPSEQMFVRTLHAHNDSDRSIPPGAVPIPLWQARNHLRDRFGLDPKRVLPVMRRLAGPQTGESAEE</sequence>
<comment type="caution">
    <text evidence="1">The sequence shown here is derived from an EMBL/GenBank/DDBJ whole genome shotgun (WGS) entry which is preliminary data.</text>
</comment>
<evidence type="ECO:0000313" key="2">
    <source>
        <dbReference type="Proteomes" id="UP000281343"/>
    </source>
</evidence>
<protein>
    <recommendedName>
        <fullName evidence="3">Rhamnosyl transferase</fullName>
    </recommendedName>
</protein>
<dbReference type="Pfam" id="PF11316">
    <property type="entry name" value="Rhamno_transf"/>
    <property type="match status" value="1"/>
</dbReference>
<evidence type="ECO:0000313" key="1">
    <source>
        <dbReference type="EMBL" id="RMA40638.1"/>
    </source>
</evidence>
<evidence type="ECO:0008006" key="3">
    <source>
        <dbReference type="Google" id="ProtNLM"/>
    </source>
</evidence>
<keyword evidence="2" id="KW-1185">Reference proteome</keyword>
<proteinExistence type="predicted"/>